<dbReference type="FunFam" id="2.60.370.10:FF:000001">
    <property type="entry name" value="COX11 cytochrome c oxidase assembly homolog"/>
    <property type="match status" value="1"/>
</dbReference>
<evidence type="ECO:0000256" key="5">
    <source>
        <dbReference type="ARBA" id="ARBA00023136"/>
    </source>
</evidence>
<dbReference type="OrthoDB" id="1704689at2759"/>
<comment type="subunit">
    <text evidence="6">Interacts with CNNM4/ACDP4. Interacts with RANBP2.</text>
</comment>
<keyword evidence="4 8" id="KW-1133">Transmembrane helix</keyword>
<dbReference type="InterPro" id="IPR023471">
    <property type="entry name" value="CtaG/Cox11_dom_sf"/>
</dbReference>
<comment type="caution">
    <text evidence="9">The sequence shown here is derived from an EMBL/GenBank/DDBJ whole genome shotgun (WGS) entry which is preliminary data.</text>
</comment>
<evidence type="ECO:0000256" key="2">
    <source>
        <dbReference type="ARBA" id="ARBA00004243"/>
    </source>
</evidence>
<dbReference type="AlphaFoldDB" id="A0A0C2M6L5"/>
<evidence type="ECO:0000256" key="8">
    <source>
        <dbReference type="SAM" id="Phobius"/>
    </source>
</evidence>
<dbReference type="PANTHER" id="PTHR21320">
    <property type="entry name" value="CYTOCHROME C OXIDASE ASSEMBLY PROTEIN COX11-RELATED"/>
    <property type="match status" value="1"/>
</dbReference>
<evidence type="ECO:0000256" key="3">
    <source>
        <dbReference type="ARBA" id="ARBA00022692"/>
    </source>
</evidence>
<comment type="subcellular location">
    <subcellularLocation>
        <location evidence="2">Mitochondrion inner membrane</location>
        <topology evidence="2">Single-pass membrane protein</topology>
        <orientation evidence="2">Intermembrane side</orientation>
    </subcellularLocation>
</comment>
<dbReference type="Pfam" id="PF04442">
    <property type="entry name" value="CtaG_Cox11"/>
    <property type="match status" value="1"/>
</dbReference>
<protein>
    <recommendedName>
        <fullName evidence="7">Cytochrome c oxidase assembly protein COX11, mitochondrial</fullName>
    </recommendedName>
</protein>
<dbReference type="Proteomes" id="UP000031668">
    <property type="component" value="Unassembled WGS sequence"/>
</dbReference>
<organism evidence="9 10">
    <name type="scientific">Thelohanellus kitauei</name>
    <name type="common">Myxosporean</name>
    <dbReference type="NCBI Taxonomy" id="669202"/>
    <lineage>
        <taxon>Eukaryota</taxon>
        <taxon>Metazoa</taxon>
        <taxon>Cnidaria</taxon>
        <taxon>Myxozoa</taxon>
        <taxon>Myxosporea</taxon>
        <taxon>Bivalvulida</taxon>
        <taxon>Platysporina</taxon>
        <taxon>Myxobolidae</taxon>
        <taxon>Thelohanellus</taxon>
    </lineage>
</organism>
<keyword evidence="10" id="KW-1185">Reference proteome</keyword>
<keyword evidence="3 8" id="KW-0812">Transmembrane</keyword>
<evidence type="ECO:0000313" key="10">
    <source>
        <dbReference type="Proteomes" id="UP000031668"/>
    </source>
</evidence>
<evidence type="ECO:0000256" key="1">
    <source>
        <dbReference type="ARBA" id="ARBA00004007"/>
    </source>
</evidence>
<dbReference type="Gene3D" id="2.60.370.10">
    <property type="entry name" value="Ctag/Cox11"/>
    <property type="match status" value="1"/>
</dbReference>
<dbReference type="SUPFAM" id="SSF110111">
    <property type="entry name" value="Ctag/Cox11"/>
    <property type="match status" value="1"/>
</dbReference>
<keyword evidence="5 8" id="KW-0472">Membrane</keyword>
<dbReference type="InterPro" id="IPR007533">
    <property type="entry name" value="Cyt_c_oxidase_assmbl_CtaG"/>
</dbReference>
<sequence>MISIIVRKTSNVVKQYAKNRLLCCVTHRIFYCDLFKGKCHFKNCQIRFYTPRNIPEDNKEEIENSKTLMLFFVGFTIMMFGLYNIMIPVYRRYCQYTYSSEYVKRALTSVGVVPDPTRKIRVRFRGTASPKLCWDFEPTQEVIEVIIGEPALAFFKAKNNGSEPLVGISTYSLDPVTAGNYFYKIQCFCFEEQRLDPGDEVLMPIFFYIDPKFDEISDNMMTDEVILSYNFYLSINNDFVNREVEEFKGHLNSEVSNDHLPSIQTS</sequence>
<dbReference type="EMBL" id="JWZT01004906">
    <property type="protein sequence ID" value="KII62655.1"/>
    <property type="molecule type" value="Genomic_DNA"/>
</dbReference>
<reference evidence="9 10" key="1">
    <citation type="journal article" date="2014" name="Genome Biol. Evol.">
        <title>The genome of the myxosporean Thelohanellus kitauei shows adaptations to nutrient acquisition within its fish host.</title>
        <authorList>
            <person name="Yang Y."/>
            <person name="Xiong J."/>
            <person name="Zhou Z."/>
            <person name="Huo F."/>
            <person name="Miao W."/>
            <person name="Ran C."/>
            <person name="Liu Y."/>
            <person name="Zhang J."/>
            <person name="Feng J."/>
            <person name="Wang M."/>
            <person name="Wang M."/>
            <person name="Wang L."/>
            <person name="Yao B."/>
        </authorList>
    </citation>
    <scope>NUCLEOTIDE SEQUENCE [LARGE SCALE GENOMIC DNA]</scope>
    <source>
        <strain evidence="9">Wuqing</strain>
    </source>
</reference>
<proteinExistence type="predicted"/>
<evidence type="ECO:0000313" key="9">
    <source>
        <dbReference type="EMBL" id="KII62655.1"/>
    </source>
</evidence>
<dbReference type="PANTHER" id="PTHR21320:SF3">
    <property type="entry name" value="CYTOCHROME C OXIDASE ASSEMBLY PROTEIN COX11, MITOCHONDRIAL-RELATED"/>
    <property type="match status" value="1"/>
</dbReference>
<dbReference type="GO" id="GO:0005743">
    <property type="term" value="C:mitochondrial inner membrane"/>
    <property type="evidence" value="ECO:0007669"/>
    <property type="project" value="UniProtKB-SubCell"/>
</dbReference>
<dbReference type="GO" id="GO:0005507">
    <property type="term" value="F:copper ion binding"/>
    <property type="evidence" value="ECO:0007669"/>
    <property type="project" value="InterPro"/>
</dbReference>
<comment type="function">
    <text evidence="1">Exerts its effect at some terminal stage of cytochrome c oxidase synthesis, probably by being involved in the insertion of the copper B into subunit I.</text>
</comment>
<dbReference type="OMA" id="IYFYLEP"/>
<evidence type="ECO:0000256" key="6">
    <source>
        <dbReference type="ARBA" id="ARBA00063165"/>
    </source>
</evidence>
<evidence type="ECO:0000256" key="4">
    <source>
        <dbReference type="ARBA" id="ARBA00022989"/>
    </source>
</evidence>
<accession>A0A0C2M6L5</accession>
<name>A0A0C2M6L5_THEKT</name>
<gene>
    <name evidence="9" type="ORF">RF11_04830</name>
</gene>
<feature type="transmembrane region" description="Helical" evidence="8">
    <location>
        <begin position="68"/>
        <end position="90"/>
    </location>
</feature>
<evidence type="ECO:0000256" key="7">
    <source>
        <dbReference type="ARBA" id="ARBA00068998"/>
    </source>
</evidence>